<dbReference type="PANTHER" id="PTHR38755">
    <property type="entry name" value="5,10-METHYLENETETRAHYDROFOLATE REDUCTASE"/>
    <property type="match status" value="1"/>
</dbReference>
<dbReference type="RefSeq" id="WP_009074316.1">
    <property type="nucleotide sequence ID" value="NZ_JH597770.1"/>
</dbReference>
<dbReference type="HOGENOM" id="CLU_098912_0_0_2"/>
<name>H2C7N9_9CREN</name>
<dbReference type="AlphaFoldDB" id="H2C7N9"/>
<protein>
    <recommendedName>
        <fullName evidence="3">5,10-methylenetetrahydrofolate reductase</fullName>
    </recommendedName>
</protein>
<accession>H2C7N9</accession>
<reference evidence="1 2" key="1">
    <citation type="submission" date="2012-01" db="EMBL/GenBank/DDBJ databases">
        <title>Improved High-Quality Draft sequence of Metallosphaera yellowstonensis MK1.</title>
        <authorList>
            <consortium name="US DOE Joint Genome Institute"/>
            <person name="Lucas S."/>
            <person name="Han J."/>
            <person name="Cheng J.-F."/>
            <person name="Goodwin L."/>
            <person name="Pitluck S."/>
            <person name="Peters L."/>
            <person name="Teshima H."/>
            <person name="Detter J.C."/>
            <person name="Han C."/>
            <person name="Tapia R."/>
            <person name="Land M."/>
            <person name="Hauser L."/>
            <person name="Kyrpides N."/>
            <person name="Kozubal M."/>
            <person name="Macur R.E."/>
            <person name="Jay Z."/>
            <person name="Inskeep W."/>
            <person name="Woyke T."/>
        </authorList>
    </citation>
    <scope>NUCLEOTIDE SEQUENCE [LARGE SCALE GENOMIC DNA]</scope>
    <source>
        <strain evidence="1 2">MK1</strain>
    </source>
</reference>
<keyword evidence="2" id="KW-1185">Reference proteome</keyword>
<organism evidence="1 2">
    <name type="scientific">Metallosphaera yellowstonensis MK1</name>
    <dbReference type="NCBI Taxonomy" id="671065"/>
    <lineage>
        <taxon>Archaea</taxon>
        <taxon>Thermoproteota</taxon>
        <taxon>Thermoprotei</taxon>
        <taxon>Sulfolobales</taxon>
        <taxon>Sulfolobaceae</taxon>
        <taxon>Metallosphaera</taxon>
    </lineage>
</organism>
<dbReference type="PANTHER" id="PTHR38755:SF1">
    <property type="entry name" value="METHYLENE-TETRAHYDROFOLATE REDUCTASE C-TERMINAL DOMAIN-CONTAINING PROTEIN"/>
    <property type="match status" value="1"/>
</dbReference>
<proteinExistence type="predicted"/>
<dbReference type="eggNOG" id="arCOG00475">
    <property type="taxonomic scope" value="Archaea"/>
</dbReference>
<dbReference type="OrthoDB" id="28177at2157"/>
<evidence type="ECO:0000313" key="2">
    <source>
        <dbReference type="Proteomes" id="UP000003980"/>
    </source>
</evidence>
<evidence type="ECO:0008006" key="3">
    <source>
        <dbReference type="Google" id="ProtNLM"/>
    </source>
</evidence>
<evidence type="ECO:0000313" key="1">
    <source>
        <dbReference type="EMBL" id="EHP68165.1"/>
    </source>
</evidence>
<sequence>MEVLVEVHPKQKMEKVEKMIEIISPFDGYDIPDAALGEPSVLPSALGVKIRERLGESKRIIVNQRLADVNELFVRSLAITAKLFSFDVAFTKGDKPRFGKEVTHLTSEKAVEIAKGYGVRSGAMVSLRKTKEEIFRRLDTQADFFLALHFNSLSSLEGLEKERIIPYIIVKTDKNTELIKGISQPSFEEREVPLLIQDLDVIGVRSVLLSAPADLDFFRKIAKIL</sequence>
<gene>
    <name evidence="1" type="ORF">MetMK1DRAFT_00025880</name>
</gene>
<dbReference type="EMBL" id="JH597770">
    <property type="protein sequence ID" value="EHP68165.1"/>
    <property type="molecule type" value="Genomic_DNA"/>
</dbReference>
<dbReference type="Proteomes" id="UP000003980">
    <property type="component" value="Unassembled WGS sequence"/>
</dbReference>
<dbReference type="STRING" id="671065.MetMK1DRAFT_00025880"/>